<dbReference type="InterPro" id="IPR007219">
    <property type="entry name" value="XnlR_reg_dom"/>
</dbReference>
<protein>
    <recommendedName>
        <fullName evidence="6">Xylanolytic transcriptional activator regulatory domain-containing protein</fullName>
    </recommendedName>
</protein>
<dbReference type="GO" id="GO:0008270">
    <property type="term" value="F:zinc ion binding"/>
    <property type="evidence" value="ECO:0007669"/>
    <property type="project" value="InterPro"/>
</dbReference>
<reference evidence="7 8" key="1">
    <citation type="submission" date="2013-07" db="EMBL/GenBank/DDBJ databases">
        <title>The Genome Sequence of Cryptococcus heveanensis BCC8398.</title>
        <authorList>
            <consortium name="The Broad Institute Genome Sequencing Platform"/>
            <person name="Cuomo C."/>
            <person name="Litvintseva A."/>
            <person name="Chen Y."/>
            <person name="Heitman J."/>
            <person name="Sun S."/>
            <person name="Springer D."/>
            <person name="Dromer F."/>
            <person name="Young S.K."/>
            <person name="Zeng Q."/>
            <person name="Gargeya S."/>
            <person name="Fitzgerald M."/>
            <person name="Abouelleil A."/>
            <person name="Alvarado L."/>
            <person name="Berlin A.M."/>
            <person name="Chapman S.B."/>
            <person name="Dewar J."/>
            <person name="Goldberg J."/>
            <person name="Griggs A."/>
            <person name="Gujja S."/>
            <person name="Hansen M."/>
            <person name="Howarth C."/>
            <person name="Imamovic A."/>
            <person name="Larimer J."/>
            <person name="McCowan C."/>
            <person name="Murphy C."/>
            <person name="Pearson M."/>
            <person name="Priest M."/>
            <person name="Roberts A."/>
            <person name="Saif S."/>
            <person name="Shea T."/>
            <person name="Sykes S."/>
            <person name="Wortman J."/>
            <person name="Nusbaum C."/>
            <person name="Birren B."/>
        </authorList>
    </citation>
    <scope>NUCLEOTIDE SEQUENCE [LARGE SCALE GENOMIC DNA]</scope>
    <source>
        <strain evidence="7 8">BCC8398</strain>
    </source>
</reference>
<dbReference type="Proteomes" id="UP000092666">
    <property type="component" value="Unassembled WGS sequence"/>
</dbReference>
<name>A0A1B9GM97_9TREE</name>
<dbReference type="OrthoDB" id="39175at2759"/>
<evidence type="ECO:0000259" key="6">
    <source>
        <dbReference type="SMART" id="SM00906"/>
    </source>
</evidence>
<dbReference type="AlphaFoldDB" id="A0A1B9GM97"/>
<keyword evidence="3" id="KW-0238">DNA-binding</keyword>
<dbReference type="GO" id="GO:0005634">
    <property type="term" value="C:nucleus"/>
    <property type="evidence" value="ECO:0007669"/>
    <property type="project" value="UniProtKB-SubCell"/>
</dbReference>
<evidence type="ECO:0000256" key="4">
    <source>
        <dbReference type="ARBA" id="ARBA00023242"/>
    </source>
</evidence>
<gene>
    <name evidence="7" type="ORF">I316_06278</name>
</gene>
<dbReference type="STRING" id="1296120.A0A1B9GM97"/>
<dbReference type="PANTHER" id="PTHR46910:SF3">
    <property type="entry name" value="HALOTOLERANCE PROTEIN 9-RELATED"/>
    <property type="match status" value="1"/>
</dbReference>
<comment type="subcellular location">
    <subcellularLocation>
        <location evidence="1">Nucleus</location>
    </subcellularLocation>
</comment>
<organism evidence="7 8">
    <name type="scientific">Kwoniella heveanensis BCC8398</name>
    <dbReference type="NCBI Taxonomy" id="1296120"/>
    <lineage>
        <taxon>Eukaryota</taxon>
        <taxon>Fungi</taxon>
        <taxon>Dikarya</taxon>
        <taxon>Basidiomycota</taxon>
        <taxon>Agaricomycotina</taxon>
        <taxon>Tremellomycetes</taxon>
        <taxon>Tremellales</taxon>
        <taxon>Cryptococcaceae</taxon>
        <taxon>Kwoniella</taxon>
    </lineage>
</organism>
<feature type="domain" description="Xylanolytic transcriptional activator regulatory" evidence="6">
    <location>
        <begin position="213"/>
        <end position="287"/>
    </location>
</feature>
<dbReference type="Pfam" id="PF04082">
    <property type="entry name" value="Fungal_trans"/>
    <property type="match status" value="1"/>
</dbReference>
<dbReference type="CDD" id="cd12148">
    <property type="entry name" value="fungal_TF_MHR"/>
    <property type="match status" value="1"/>
</dbReference>
<dbReference type="PANTHER" id="PTHR46910">
    <property type="entry name" value="TRANSCRIPTION FACTOR PDR1"/>
    <property type="match status" value="1"/>
</dbReference>
<dbReference type="SMART" id="SM00906">
    <property type="entry name" value="Fungal_trans"/>
    <property type="match status" value="1"/>
</dbReference>
<dbReference type="GO" id="GO:0006351">
    <property type="term" value="P:DNA-templated transcription"/>
    <property type="evidence" value="ECO:0007669"/>
    <property type="project" value="InterPro"/>
</dbReference>
<keyword evidence="4" id="KW-0539">Nucleus</keyword>
<proteinExistence type="predicted"/>
<evidence type="ECO:0000313" key="7">
    <source>
        <dbReference type="EMBL" id="OCF32122.1"/>
    </source>
</evidence>
<sequence>MELVLHGRGSSALRRNYIWAAGLEARRSMLNMKRTQNNNSSVQDPTWEYLSRLLEISNPHVSDSTLSSTVDDQFFPGRTQNVQGDNAPTSSAYQSVMNNIPRDLLVSLLNLFFKNIHPSWPVLHADYVFARLDSWGDATFGAMIVAMCMLASRYSIDPRVLQDQTDRRSAGMLYVPLFETLLSGGYRNDVYEVAALFFASLFFCTDNIPQPRALKYFATAYAFCIDAGFHRDLPMSCPVEPHEREMRNRIAWALYCYDKFLSTICGRHPWLPLGDIDCDIPQHYPALSGLASHSTLPDAQHTETFNGLIGVSAVLNYALKAVCHRPLYPNSPFLDQLAMRMAKQNTDEEALDEVIDHLGTWKRQLPNRSGRVSVAGEQIATTELVVRLLVSARRLQLAQANNDMNVHQYRPPVVSVAKELINVYVQLGAHNCLHQCSSLDAYKLLLAARLLIACHLGADTAHDEGLKSQCQSALHAAALLLQMLVAMNPVVLGSAEVLFETCRVYQVDIGVPDGFNLFDSPIGSKPWYQPFGRHAPGRSLSPSSRFGTSQSFEQASSSTSENTAASTFHSMVRETHERLATLGESELPDLEYTLDSQIADLDWLFPGP</sequence>
<evidence type="ECO:0000313" key="8">
    <source>
        <dbReference type="Proteomes" id="UP000092666"/>
    </source>
</evidence>
<feature type="compositionally biased region" description="Low complexity" evidence="5">
    <location>
        <begin position="548"/>
        <end position="566"/>
    </location>
</feature>
<evidence type="ECO:0000256" key="1">
    <source>
        <dbReference type="ARBA" id="ARBA00004123"/>
    </source>
</evidence>
<dbReference type="InterPro" id="IPR050987">
    <property type="entry name" value="AtrR-like"/>
</dbReference>
<dbReference type="GO" id="GO:0003677">
    <property type="term" value="F:DNA binding"/>
    <property type="evidence" value="ECO:0007669"/>
    <property type="project" value="UniProtKB-KW"/>
</dbReference>
<dbReference type="EMBL" id="KV700130">
    <property type="protein sequence ID" value="OCF32122.1"/>
    <property type="molecule type" value="Genomic_DNA"/>
</dbReference>
<feature type="region of interest" description="Disordered" evidence="5">
    <location>
        <begin position="538"/>
        <end position="566"/>
    </location>
</feature>
<evidence type="ECO:0000256" key="2">
    <source>
        <dbReference type="ARBA" id="ARBA00022723"/>
    </source>
</evidence>
<dbReference type="GO" id="GO:0003700">
    <property type="term" value="F:DNA-binding transcription factor activity"/>
    <property type="evidence" value="ECO:0007669"/>
    <property type="project" value="InterPro"/>
</dbReference>
<keyword evidence="8" id="KW-1185">Reference proteome</keyword>
<evidence type="ECO:0000256" key="5">
    <source>
        <dbReference type="SAM" id="MobiDB-lite"/>
    </source>
</evidence>
<accession>A0A1B9GM97</accession>
<evidence type="ECO:0000256" key="3">
    <source>
        <dbReference type="ARBA" id="ARBA00023125"/>
    </source>
</evidence>
<keyword evidence="2" id="KW-0479">Metal-binding</keyword>
<reference evidence="8" key="2">
    <citation type="submission" date="2013-12" db="EMBL/GenBank/DDBJ databases">
        <title>Evolution of pathogenesis and genome organization in the Tremellales.</title>
        <authorList>
            <person name="Cuomo C."/>
            <person name="Litvintseva A."/>
            <person name="Heitman J."/>
            <person name="Chen Y."/>
            <person name="Sun S."/>
            <person name="Springer D."/>
            <person name="Dromer F."/>
            <person name="Young S."/>
            <person name="Zeng Q."/>
            <person name="Chapman S."/>
            <person name="Gujja S."/>
            <person name="Saif S."/>
            <person name="Birren B."/>
        </authorList>
    </citation>
    <scope>NUCLEOTIDE SEQUENCE [LARGE SCALE GENOMIC DNA]</scope>
    <source>
        <strain evidence="8">BCC8398</strain>
    </source>
</reference>